<dbReference type="Proteomes" id="UP000076502">
    <property type="component" value="Unassembled WGS sequence"/>
</dbReference>
<protein>
    <submittedName>
        <fullName evidence="1">Uncharacterized protein</fullName>
    </submittedName>
</protein>
<evidence type="ECO:0000313" key="1">
    <source>
        <dbReference type="EMBL" id="KZC03935.1"/>
    </source>
</evidence>
<dbReference type="EMBL" id="KQ434772">
    <property type="protein sequence ID" value="KZC03935.1"/>
    <property type="molecule type" value="Genomic_DNA"/>
</dbReference>
<accession>A0A154NW67</accession>
<gene>
    <name evidence="1" type="ORF">WN55_00115</name>
</gene>
<proteinExistence type="predicted"/>
<reference evidence="1 2" key="1">
    <citation type="submission" date="2015-07" db="EMBL/GenBank/DDBJ databases">
        <title>The genome of Dufourea novaeangliae.</title>
        <authorList>
            <person name="Pan H."/>
            <person name="Kapheim K."/>
        </authorList>
    </citation>
    <scope>NUCLEOTIDE SEQUENCE [LARGE SCALE GENOMIC DNA]</scope>
    <source>
        <strain evidence="1">0120121106</strain>
        <tissue evidence="1">Whole body</tissue>
    </source>
</reference>
<sequence>MHTPESEIILVPGCPRISYENEIPRHQSAICQFNNKEFNLNLLSDLRSHA</sequence>
<dbReference type="AlphaFoldDB" id="A0A154NW67"/>
<keyword evidence="2" id="KW-1185">Reference proteome</keyword>
<organism evidence="1 2">
    <name type="scientific">Dufourea novaeangliae</name>
    <name type="common">Sweat bee</name>
    <dbReference type="NCBI Taxonomy" id="178035"/>
    <lineage>
        <taxon>Eukaryota</taxon>
        <taxon>Metazoa</taxon>
        <taxon>Ecdysozoa</taxon>
        <taxon>Arthropoda</taxon>
        <taxon>Hexapoda</taxon>
        <taxon>Insecta</taxon>
        <taxon>Pterygota</taxon>
        <taxon>Neoptera</taxon>
        <taxon>Endopterygota</taxon>
        <taxon>Hymenoptera</taxon>
        <taxon>Apocrita</taxon>
        <taxon>Aculeata</taxon>
        <taxon>Apoidea</taxon>
        <taxon>Anthophila</taxon>
        <taxon>Halictidae</taxon>
        <taxon>Rophitinae</taxon>
        <taxon>Dufourea</taxon>
    </lineage>
</organism>
<name>A0A154NW67_DUFNO</name>
<evidence type="ECO:0000313" key="2">
    <source>
        <dbReference type="Proteomes" id="UP000076502"/>
    </source>
</evidence>